<protein>
    <submittedName>
        <fullName evidence="1">Uncharacterized protein</fullName>
    </submittedName>
</protein>
<dbReference type="GeneID" id="94848797"/>
<evidence type="ECO:0000313" key="2">
    <source>
        <dbReference type="Proteomes" id="UP000179807"/>
    </source>
</evidence>
<dbReference type="VEuPathDB" id="TrichDB:TRFO_42028"/>
<comment type="caution">
    <text evidence="1">The sequence shown here is derived from an EMBL/GenBank/DDBJ whole genome shotgun (WGS) entry which is preliminary data.</text>
</comment>
<dbReference type="RefSeq" id="XP_068369294.1">
    <property type="nucleotide sequence ID" value="XM_068514093.1"/>
</dbReference>
<reference evidence="1" key="1">
    <citation type="submission" date="2016-10" db="EMBL/GenBank/DDBJ databases">
        <authorList>
            <person name="Benchimol M."/>
            <person name="Almeida L.G."/>
            <person name="Vasconcelos A.T."/>
            <person name="Perreira-Neves A."/>
            <person name="Rosa I.A."/>
            <person name="Tasca T."/>
            <person name="Bogo M.R."/>
            <person name="de Souza W."/>
        </authorList>
    </citation>
    <scope>NUCLEOTIDE SEQUENCE [LARGE SCALE GENOMIC DNA]</scope>
    <source>
        <strain evidence="1">K</strain>
    </source>
</reference>
<keyword evidence="2" id="KW-1185">Reference proteome</keyword>
<proteinExistence type="predicted"/>
<evidence type="ECO:0000313" key="1">
    <source>
        <dbReference type="EMBL" id="OHT16158.1"/>
    </source>
</evidence>
<name>A0A1J4L2I5_9EUKA</name>
<gene>
    <name evidence="1" type="ORF">TRFO_42028</name>
</gene>
<accession>A0A1J4L2I5</accession>
<dbReference type="EMBL" id="MLAK01000143">
    <property type="protein sequence ID" value="OHT16158.1"/>
    <property type="molecule type" value="Genomic_DNA"/>
</dbReference>
<sequence>MMHVIQVNAENLRAITKQISLSTSYFDILILILNRIIDDAESNEDYFLENYELAQVLFKETFPSFFDYLLDKQDPRNIVVFIRVYILLSNQMCMSNLYDFIPFMSEILLKSNGFSEKLPLIEYYDSEFMNIRPKVNINTFNKIFINCLVNSNILQSLILLFPTFESFDDFLCSSIFKIFLSVFQNIRGKIIFYEIFQNYEFSIDDPRFNSLESLNLTKSMSFCSPQYYQLHFDNIIHFLVQDNINKNVKIELVRIMRRRFSDNIINSFIDSFDVIVASLRNDFDILESLSNILISKFHIDSQFIFDKIGLDLNLNICFFDCVVPKYTAEIVSKIINTSNNYDENVVKFIFKVMNYNFDLLENPISILKQSIKYWNDDHFQIIELLSKNDKYRKYILKAFENCEDENYQTLLIITDLISLLKPEKEEFNFDVFINSFLYNMDSIFILPFYINNDFLPIVDLELLMEFVPFSNQLGNLIIQRCENIQNYLDFLLCHKCDSQEYNDFLFILYLKTNDYRIIWELVIRSNDSNDDFHEIAQNIINTDSKIAQKQITEKVLQGFHGAFLNFDFSSFDEIAINNENKILLLFNKPYCPIESINENKIEPNNENIFYYATKIKYYLNHQLNLENTEIFNLCNFEDENIVIESLVANIFFDAVQQYQIKFDNFSNIIEKYFFLSLNANHKKFLQKLIPFIKFNLNCQILRQLFDLDKKSCIILINQGRIDNTLLEFFKQKKAMEIIHNCHFPIPLSLLKEMNFSKKDFIQFLKDKRIKINEILSIVFSYDFPETCRTKQLLKYVFSSIQTNPIIFYDFLSKSNYKPPTKRFSQQSSITNSQFYSLYQAFSYILPDLNRFSQSTTPDISQFFADVSYSHYSNIESPFNEMNADINSLINDIFSEFSYEYIKLFESSFIAYDSVVYNTLPFEVQELFISDYLKTFRFIQTPKIFCFRILCKNWNFEKSFIINGQTYILGCFIAKSLLFISKLNQYLEESINNKPNKDYFVTMKNGSKGVAYPPNEITSPELAFYFNESYFNELVQNKHEKCRTSHSSYEPKYIIQSALFKTDFEWNQWKVDETLYKTCNLLISQFDYYSLFESLSSNKEYSLYFFSNLSSMSHNSNLDELLDSKAFETLVNTYPNHNSLFQILLLSLQTKTCNNIVFKSLEILKPDEFNQKNQNIPGSLSQNIDNNENNDKNIAITIAKMLVDNQHTENIAKLFSMLHPCQELHEYFEWIEYSLTSSNKSIRDHGISLIMDLYQPEDHPKLTQVLQNTLYRSIYMKEFSIIKKFVVGYFGFDFAISRTFSAKMYDKIFKQLNYPSYLDQVIAFLDLIPPPPIQNIKEWIYYLSQNISNNVALILCGHIFSLIFRAKYQPAVNELNIIISNLIQRADFSDMEKIFILFSRHLQNDNICDYFALICEMEKIIVYYVPFIDNLFRFPSFVESDLIFLAAFLPITVYLHENSMNTFFPQFNRNESIIIHSITIANSALNLILSGKCTKVSAKANMMSAILNKFYFPKFKQVIFYKLVSSLEIVQVELLEYIRLCSLAFRELLVFSIEQITNVDGYNLFHEKLGIFSSKWANICCEFAREVFSDISLQYLSKTVLNLVHREANCQLFYYNSIEKTYLKFIIAALQQNLEIDRIDQIFSALRNKENIDDVLKMIELSIQRYGARFFNAEEIKNFILNIDIKDTSIGNKLEFIKFLLIHAGNKMSTIMDEIFPVIENLVSELPQEYEPIADSILEQSLLLMSC</sequence>
<organism evidence="1 2">
    <name type="scientific">Tritrichomonas foetus</name>
    <dbReference type="NCBI Taxonomy" id="1144522"/>
    <lineage>
        <taxon>Eukaryota</taxon>
        <taxon>Metamonada</taxon>
        <taxon>Parabasalia</taxon>
        <taxon>Tritrichomonadida</taxon>
        <taxon>Tritrichomonadidae</taxon>
        <taxon>Tritrichomonas</taxon>
    </lineage>
</organism>
<dbReference type="Proteomes" id="UP000179807">
    <property type="component" value="Unassembled WGS sequence"/>
</dbReference>